<feature type="transmembrane region" description="Helical" evidence="2">
    <location>
        <begin position="152"/>
        <end position="178"/>
    </location>
</feature>
<keyword evidence="2" id="KW-0812">Transmembrane</keyword>
<gene>
    <name evidence="3" type="ORF">FDP41_006407</name>
</gene>
<feature type="region of interest" description="Disordered" evidence="1">
    <location>
        <begin position="1"/>
        <end position="23"/>
    </location>
</feature>
<accession>A0A6A5BL76</accession>
<dbReference type="VEuPathDB" id="AmoebaDB:NF0089250"/>
<keyword evidence="4" id="KW-1185">Reference proteome</keyword>
<sequence length="286" mass="33033">MQPQEQQTFTDISSKMNPQSQLNPTKHAMYYSSQSLPSGVYQEQLHQSHVIVEMPSQIPQPHQGNAPMMPPPLHQQTPMMSLPFTLPVTKTQFFARHIQPLENSNTRFKLVVHDDNLFMTYLGVVFLILFFPAACCLDLVNSLDACLMMCGCLLVYWIIVLPIILLISPFILLLAFWLEQETTVCMDDEKKELSIQVRRIFTDSIISSCQFGYSEIVKLTFERQKAWEKKVILENKHGQKFDLSVGLSEDEVKEELDYILKFFQVRGVELVEENQQQQQPSTTKKK</sequence>
<dbReference type="VEuPathDB" id="AmoebaDB:FDP41_006407"/>
<dbReference type="VEuPathDB" id="AmoebaDB:NfTy_090170"/>
<dbReference type="RefSeq" id="XP_044559088.1">
    <property type="nucleotide sequence ID" value="XM_044710039.1"/>
</dbReference>
<dbReference type="EMBL" id="VFQX01000052">
    <property type="protein sequence ID" value="KAF0974375.1"/>
    <property type="molecule type" value="Genomic_DNA"/>
</dbReference>
<evidence type="ECO:0000313" key="3">
    <source>
        <dbReference type="EMBL" id="KAF0974375.1"/>
    </source>
</evidence>
<evidence type="ECO:0000256" key="2">
    <source>
        <dbReference type="SAM" id="Phobius"/>
    </source>
</evidence>
<keyword evidence="2" id="KW-1133">Transmembrane helix</keyword>
<proteinExistence type="predicted"/>
<dbReference type="GeneID" id="68113625"/>
<evidence type="ECO:0000256" key="1">
    <source>
        <dbReference type="SAM" id="MobiDB-lite"/>
    </source>
</evidence>
<dbReference type="Proteomes" id="UP000444721">
    <property type="component" value="Unassembled WGS sequence"/>
</dbReference>
<feature type="transmembrane region" description="Helical" evidence="2">
    <location>
        <begin position="118"/>
        <end position="140"/>
    </location>
</feature>
<protein>
    <submittedName>
        <fullName evidence="3">Uncharacterized protein</fullName>
    </submittedName>
</protein>
<dbReference type="AlphaFoldDB" id="A0A6A5BL76"/>
<reference evidence="3 4" key="1">
    <citation type="journal article" date="2019" name="Sci. Rep.">
        <title>Nanopore sequencing improves the draft genome of the human pathogenic amoeba Naegleria fowleri.</title>
        <authorList>
            <person name="Liechti N."/>
            <person name="Schurch N."/>
            <person name="Bruggmann R."/>
            <person name="Wittwer M."/>
        </authorList>
    </citation>
    <scope>NUCLEOTIDE SEQUENCE [LARGE SCALE GENOMIC DNA]</scope>
    <source>
        <strain evidence="3 4">ATCC 30894</strain>
    </source>
</reference>
<organism evidence="3 4">
    <name type="scientific">Naegleria fowleri</name>
    <name type="common">Brain eating amoeba</name>
    <dbReference type="NCBI Taxonomy" id="5763"/>
    <lineage>
        <taxon>Eukaryota</taxon>
        <taxon>Discoba</taxon>
        <taxon>Heterolobosea</taxon>
        <taxon>Tetramitia</taxon>
        <taxon>Eutetramitia</taxon>
        <taxon>Vahlkampfiidae</taxon>
        <taxon>Naegleria</taxon>
    </lineage>
</organism>
<keyword evidence="2" id="KW-0472">Membrane</keyword>
<comment type="caution">
    <text evidence="3">The sequence shown here is derived from an EMBL/GenBank/DDBJ whole genome shotgun (WGS) entry which is preliminary data.</text>
</comment>
<name>A0A6A5BL76_NAEFO</name>
<evidence type="ECO:0000313" key="4">
    <source>
        <dbReference type="Proteomes" id="UP000444721"/>
    </source>
</evidence>